<geneLocation type="chloroplast" evidence="8"/>
<dbReference type="EC" id="6.3.4.19" evidence="6"/>
<evidence type="ECO:0000256" key="4">
    <source>
        <dbReference type="ARBA" id="ARBA00022840"/>
    </source>
</evidence>
<evidence type="ECO:0000256" key="2">
    <source>
        <dbReference type="ARBA" id="ARBA00022694"/>
    </source>
</evidence>
<organism evidence="8">
    <name type="scientific">Periphykon beckeri</name>
    <dbReference type="NCBI Taxonomy" id="2006982"/>
    <lineage>
        <taxon>Eukaryota</taxon>
        <taxon>Rhodophyta</taxon>
        <taxon>Florideophyceae</taxon>
        <taxon>Rhodymeniophycidae</taxon>
        <taxon>Ceramiales</taxon>
        <taxon>Rhodomelaceae</taxon>
        <taxon>Periphykon</taxon>
    </lineage>
</organism>
<keyword evidence="8" id="KW-0934">Plastid</keyword>
<evidence type="ECO:0000256" key="6">
    <source>
        <dbReference type="HAMAP-Rule" id="MF_01161"/>
    </source>
</evidence>
<dbReference type="PANTHER" id="PTHR43033:SF1">
    <property type="entry name" value="TRNA(ILE)-LYSIDINE SYNTHASE-RELATED"/>
    <property type="match status" value="1"/>
</dbReference>
<name>A0A1Z1M2R2_9FLOR</name>
<dbReference type="AlphaFoldDB" id="A0A1Z1M2R2"/>
<dbReference type="InterPro" id="IPR011063">
    <property type="entry name" value="TilS/TtcA_N"/>
</dbReference>
<keyword evidence="1 6" id="KW-0436">Ligase</keyword>
<dbReference type="PANTHER" id="PTHR43033">
    <property type="entry name" value="TRNA(ILE)-LYSIDINE SYNTHASE-RELATED"/>
    <property type="match status" value="1"/>
</dbReference>
<dbReference type="EMBL" id="MF101413">
    <property type="protein sequence ID" value="ARW60348.1"/>
    <property type="molecule type" value="Genomic_DNA"/>
</dbReference>
<dbReference type="NCBIfam" id="TIGR02432">
    <property type="entry name" value="lysidine_TilS_N"/>
    <property type="match status" value="1"/>
</dbReference>
<dbReference type="GO" id="GO:0006400">
    <property type="term" value="P:tRNA modification"/>
    <property type="evidence" value="ECO:0007669"/>
    <property type="project" value="UniProtKB-UniRule"/>
</dbReference>
<comment type="function">
    <text evidence="6">Ligates lysine onto the cytidine present at position 34 of the AUA codon-specific tRNA(Ile) that contains the anticodon CAU, in an ATP-dependent manner. Cytidine is converted to lysidine, thus changing the amino acid specificity of the tRNA from methionine to isoleucine.</text>
</comment>
<dbReference type="InterPro" id="IPR012094">
    <property type="entry name" value="tRNA_Ile_lys_synt"/>
</dbReference>
<keyword evidence="4 6" id="KW-0067">ATP-binding</keyword>
<evidence type="ECO:0000259" key="7">
    <source>
        <dbReference type="Pfam" id="PF01171"/>
    </source>
</evidence>
<dbReference type="SUPFAM" id="SSF52402">
    <property type="entry name" value="Adenine nucleotide alpha hydrolases-like"/>
    <property type="match status" value="1"/>
</dbReference>
<dbReference type="CDD" id="cd01992">
    <property type="entry name" value="TilS_N"/>
    <property type="match status" value="1"/>
</dbReference>
<comment type="catalytic activity">
    <reaction evidence="5 6">
        <text>cytidine(34) in tRNA(Ile2) + L-lysine + ATP = lysidine(34) in tRNA(Ile2) + AMP + diphosphate + H(+)</text>
        <dbReference type="Rhea" id="RHEA:43744"/>
        <dbReference type="Rhea" id="RHEA-COMP:10625"/>
        <dbReference type="Rhea" id="RHEA-COMP:10670"/>
        <dbReference type="ChEBI" id="CHEBI:15378"/>
        <dbReference type="ChEBI" id="CHEBI:30616"/>
        <dbReference type="ChEBI" id="CHEBI:32551"/>
        <dbReference type="ChEBI" id="CHEBI:33019"/>
        <dbReference type="ChEBI" id="CHEBI:82748"/>
        <dbReference type="ChEBI" id="CHEBI:83665"/>
        <dbReference type="ChEBI" id="CHEBI:456215"/>
        <dbReference type="EC" id="6.3.4.19"/>
    </reaction>
</comment>
<dbReference type="InterPro" id="IPR014729">
    <property type="entry name" value="Rossmann-like_a/b/a_fold"/>
</dbReference>
<keyword evidence="2 6" id="KW-0819">tRNA processing</keyword>
<protein>
    <recommendedName>
        <fullName evidence="6">tRNA(Ile)-lysidine synthase, chloroplastic</fullName>
        <ecNumber evidence="6">6.3.4.19</ecNumber>
    </recommendedName>
    <alternativeName>
        <fullName evidence="6">tRNA(Ile)-2-lysyl-cytidine synthase</fullName>
    </alternativeName>
    <alternativeName>
        <fullName evidence="6">tRNA(Ile)-lysidine synthetase</fullName>
    </alternativeName>
</protein>
<dbReference type="GeneID" id="33353462"/>
<dbReference type="GO" id="GO:0009507">
    <property type="term" value="C:chloroplast"/>
    <property type="evidence" value="ECO:0007669"/>
    <property type="project" value="UniProtKB-SubCell"/>
</dbReference>
<feature type="binding site" evidence="6">
    <location>
        <begin position="30"/>
        <end position="35"/>
    </location>
    <ligand>
        <name>ATP</name>
        <dbReference type="ChEBI" id="CHEBI:30616"/>
    </ligand>
</feature>
<proteinExistence type="inferred from homology"/>
<reference evidence="8" key="1">
    <citation type="journal article" date="2017" name="J. Phycol.">
        <title>Analysis of chloroplast genomes and a supermatrix inform reclassification of the Rhodomelaceae (Rhodophyta).</title>
        <authorList>
            <person name="Diaz-Tapia P."/>
            <person name="Maggs C.A."/>
            <person name="West J.A."/>
            <person name="Verbruggen H."/>
        </authorList>
    </citation>
    <scope>NUCLEOTIDE SEQUENCE</scope>
    <source>
        <strain evidence="8">JH1427</strain>
    </source>
</reference>
<comment type="domain">
    <text evidence="6">The N-terminal region contains the highly conserved SGGXDS motif, predicted to be a P-loop motif involved in ATP binding.</text>
</comment>
<keyword evidence="8" id="KW-0150">Chloroplast</keyword>
<evidence type="ECO:0000313" key="8">
    <source>
        <dbReference type="EMBL" id="ARW60348.1"/>
    </source>
</evidence>
<evidence type="ECO:0000256" key="5">
    <source>
        <dbReference type="ARBA" id="ARBA00048539"/>
    </source>
</evidence>
<comment type="subcellular location">
    <subcellularLocation>
        <location evidence="6">Plastid</location>
        <location evidence="6">Chloroplast</location>
    </subcellularLocation>
</comment>
<sequence length="329" mass="39983">MRRHNINETYNLIHCFINKYFIKNILLAISGGQDSIYLINTLEKLKKKEYNNKITISYIYIDHQWKHNSYQQLKHIINYIKLINSNIIVYQIKKVTLSEDECRRYRYNIIIQHSIKYNFQLIITGHNANDKVETFMQNTIKGSSIESLSNLVIKNKIYNRLFILRPLLKLNRTVIYWTCKKFYLPIWSDATNYFYKIQRNRIRQELIPYIQQYIHSNIENNIKLLINNYYYQNEYIKQSVLKLYLKSKHNKRIAINYTIINKQNFILQIKVIQLFCFQNIQTYLESQKITKIMHEINQGSIALDLSQIVNYNNFKFFIYNSWMYLKIKV</sequence>
<dbReference type="GO" id="GO:0032267">
    <property type="term" value="F:tRNA(Ile)-lysidine synthase activity"/>
    <property type="evidence" value="ECO:0007669"/>
    <property type="project" value="UniProtKB-EC"/>
</dbReference>
<accession>A0A1Z1M2R2</accession>
<dbReference type="InterPro" id="IPR012795">
    <property type="entry name" value="tRNA_Ile_lys_synt_N"/>
</dbReference>
<comment type="similarity">
    <text evidence="6">Belongs to the tRNA(Ile)-lysidine synthase family.</text>
</comment>
<dbReference type="HAMAP" id="MF_01161">
    <property type="entry name" value="tRNA_Ile_lys_synt"/>
    <property type="match status" value="1"/>
</dbReference>
<dbReference type="RefSeq" id="YP_009392000.1">
    <property type="nucleotide sequence ID" value="NC_035261.1"/>
</dbReference>
<gene>
    <name evidence="6 8" type="primary">tilS</name>
</gene>
<dbReference type="Gene3D" id="3.40.50.620">
    <property type="entry name" value="HUPs"/>
    <property type="match status" value="1"/>
</dbReference>
<feature type="domain" description="tRNA(Ile)-lysidine/2-thiocytidine synthase N-terminal" evidence="7">
    <location>
        <begin position="25"/>
        <end position="205"/>
    </location>
</feature>
<keyword evidence="3 6" id="KW-0547">Nucleotide-binding</keyword>
<dbReference type="GO" id="GO:0005524">
    <property type="term" value="F:ATP binding"/>
    <property type="evidence" value="ECO:0007669"/>
    <property type="project" value="UniProtKB-UniRule"/>
</dbReference>
<evidence type="ECO:0000256" key="3">
    <source>
        <dbReference type="ARBA" id="ARBA00022741"/>
    </source>
</evidence>
<dbReference type="Pfam" id="PF01171">
    <property type="entry name" value="ATP_bind_3"/>
    <property type="match status" value="1"/>
</dbReference>
<evidence type="ECO:0000256" key="1">
    <source>
        <dbReference type="ARBA" id="ARBA00022598"/>
    </source>
</evidence>